<dbReference type="Proteomes" id="UP000316621">
    <property type="component" value="Chromosome 10"/>
</dbReference>
<protein>
    <submittedName>
        <fullName evidence="1">Uncharacterized protein</fullName>
    </submittedName>
</protein>
<accession>A0A4Y7LA00</accession>
<dbReference type="AlphaFoldDB" id="A0A4Y7LA00"/>
<name>A0A4Y7LA00_PAPSO</name>
<evidence type="ECO:0000313" key="2">
    <source>
        <dbReference type="Proteomes" id="UP000316621"/>
    </source>
</evidence>
<dbReference type="EMBL" id="CM010724">
    <property type="protein sequence ID" value="RZC81512.1"/>
    <property type="molecule type" value="Genomic_DNA"/>
</dbReference>
<organism evidence="1 2">
    <name type="scientific">Papaver somniferum</name>
    <name type="common">Opium poppy</name>
    <dbReference type="NCBI Taxonomy" id="3469"/>
    <lineage>
        <taxon>Eukaryota</taxon>
        <taxon>Viridiplantae</taxon>
        <taxon>Streptophyta</taxon>
        <taxon>Embryophyta</taxon>
        <taxon>Tracheophyta</taxon>
        <taxon>Spermatophyta</taxon>
        <taxon>Magnoliopsida</taxon>
        <taxon>Ranunculales</taxon>
        <taxon>Papaveraceae</taxon>
        <taxon>Papaveroideae</taxon>
        <taxon>Papaver</taxon>
    </lineage>
</organism>
<sequence>SKTISPPSNSPQPPLLVSPIPSLHQRLIEEKNVKFWFKSTKKVTGAQLQKTRRDKKLCTTVMWV</sequence>
<evidence type="ECO:0000313" key="1">
    <source>
        <dbReference type="EMBL" id="RZC81512.1"/>
    </source>
</evidence>
<proteinExistence type="predicted"/>
<keyword evidence="2" id="KW-1185">Reference proteome</keyword>
<dbReference type="Gramene" id="RZC81512">
    <property type="protein sequence ID" value="RZC81512"/>
    <property type="gene ID" value="C5167_044078"/>
</dbReference>
<feature type="non-terminal residue" evidence="1">
    <location>
        <position position="1"/>
    </location>
</feature>
<gene>
    <name evidence="1" type="ORF">C5167_044078</name>
</gene>
<reference evidence="1 2" key="1">
    <citation type="journal article" date="2018" name="Science">
        <title>The opium poppy genome and morphinan production.</title>
        <authorList>
            <person name="Guo L."/>
            <person name="Winzer T."/>
            <person name="Yang X."/>
            <person name="Li Y."/>
            <person name="Ning Z."/>
            <person name="He Z."/>
            <person name="Teodor R."/>
            <person name="Lu Y."/>
            <person name="Bowser T.A."/>
            <person name="Graham I.A."/>
            <person name="Ye K."/>
        </authorList>
    </citation>
    <scope>NUCLEOTIDE SEQUENCE [LARGE SCALE GENOMIC DNA]</scope>
    <source>
        <strain evidence="2">cv. HN1</strain>
        <tissue evidence="1">Leaves</tissue>
    </source>
</reference>